<gene>
    <name evidence="2" type="ORF">RJ641_007960</name>
</gene>
<comment type="caution">
    <text evidence="2">The sequence shown here is derived from an EMBL/GenBank/DDBJ whole genome shotgun (WGS) entry which is preliminary data.</text>
</comment>
<dbReference type="InterPro" id="IPR044821">
    <property type="entry name" value="At1g28695/At4g15970-like"/>
</dbReference>
<proteinExistence type="predicted"/>
<dbReference type="Pfam" id="PF03407">
    <property type="entry name" value="Nucleotid_trans"/>
    <property type="match status" value="1"/>
</dbReference>
<accession>A0AAN8V9Y9</accession>
<organism evidence="2 3">
    <name type="scientific">Dillenia turbinata</name>
    <dbReference type="NCBI Taxonomy" id="194707"/>
    <lineage>
        <taxon>Eukaryota</taxon>
        <taxon>Viridiplantae</taxon>
        <taxon>Streptophyta</taxon>
        <taxon>Embryophyta</taxon>
        <taxon>Tracheophyta</taxon>
        <taxon>Spermatophyta</taxon>
        <taxon>Magnoliopsida</taxon>
        <taxon>eudicotyledons</taxon>
        <taxon>Gunneridae</taxon>
        <taxon>Pentapetalae</taxon>
        <taxon>Dilleniales</taxon>
        <taxon>Dilleniaceae</taxon>
        <taxon>Dillenia</taxon>
    </lineage>
</organism>
<keyword evidence="3" id="KW-1185">Reference proteome</keyword>
<dbReference type="GO" id="GO:0016740">
    <property type="term" value="F:transferase activity"/>
    <property type="evidence" value="ECO:0007669"/>
    <property type="project" value="UniProtKB-KW"/>
</dbReference>
<evidence type="ECO:0000313" key="2">
    <source>
        <dbReference type="EMBL" id="KAK6926241.1"/>
    </source>
</evidence>
<dbReference type="AlphaFoldDB" id="A0AAN8V9Y9"/>
<sequence length="293" mass="33889">SALNMQPGDELERVLYEASMPNKTVIIAVVNKAYVEGDKPMLDLFLDGFWYGEDTRYLVNHLLIVAMDQTSFDRCKFLRLHCYKLETIGVHFASEKIYMSEGFIKMMWRRTLFLGEVLKHGYNFIFTDTDVIWLRSPFPRLSQNKSIDLQVSVDRFNGDQWSKSNPVNTGFYFARSNNKTIALYEALYAKKDITLGQKEQDVLQGMIQNGELDEIGIKIRYVDTLYFSGFCRDSRDFNVVSTVHANCCRTIRAKLLDLTAVIHDWLKYKATATNETTTIGWTKHLACMNSWKS</sequence>
<dbReference type="PANTHER" id="PTHR46038">
    <property type="entry name" value="EXPRESSED PROTEIN-RELATED"/>
    <property type="match status" value="1"/>
</dbReference>
<dbReference type="PANTHER" id="PTHR46038:SF29">
    <property type="entry name" value="NUCLEOTIDE-DIPHOSPHO-SUGAR TRANSFERASE DOMAIN-CONTAINING PROTEIN"/>
    <property type="match status" value="1"/>
</dbReference>
<protein>
    <submittedName>
        <fullName evidence="2">Nucleotide-diphospho-sugar transferase</fullName>
    </submittedName>
</protein>
<reference evidence="2 3" key="1">
    <citation type="submission" date="2023-12" db="EMBL/GenBank/DDBJ databases">
        <title>A high-quality genome assembly for Dillenia turbinata (Dilleniales).</title>
        <authorList>
            <person name="Chanderbali A."/>
        </authorList>
    </citation>
    <scope>NUCLEOTIDE SEQUENCE [LARGE SCALE GENOMIC DNA]</scope>
    <source>
        <strain evidence="2">LSX21</strain>
        <tissue evidence="2">Leaf</tissue>
    </source>
</reference>
<keyword evidence="2" id="KW-0808">Transferase</keyword>
<evidence type="ECO:0000313" key="3">
    <source>
        <dbReference type="Proteomes" id="UP001370490"/>
    </source>
</evidence>
<feature type="non-terminal residue" evidence="2">
    <location>
        <position position="1"/>
    </location>
</feature>
<dbReference type="InterPro" id="IPR005069">
    <property type="entry name" value="Nucl-diP-sugar_transferase"/>
</dbReference>
<name>A0AAN8V9Y9_9MAGN</name>
<dbReference type="Proteomes" id="UP001370490">
    <property type="component" value="Unassembled WGS sequence"/>
</dbReference>
<dbReference type="EMBL" id="JBAMMX010000015">
    <property type="protein sequence ID" value="KAK6926241.1"/>
    <property type="molecule type" value="Genomic_DNA"/>
</dbReference>
<evidence type="ECO:0000259" key="1">
    <source>
        <dbReference type="Pfam" id="PF03407"/>
    </source>
</evidence>
<feature type="domain" description="Nucleotide-diphospho-sugar transferase" evidence="1">
    <location>
        <begin position="58"/>
        <end position="258"/>
    </location>
</feature>